<accession>A0A6V7VJ08</accession>
<feature type="transmembrane region" description="Helical" evidence="1">
    <location>
        <begin position="155"/>
        <end position="179"/>
    </location>
</feature>
<feature type="transmembrane region" description="Helical" evidence="1">
    <location>
        <begin position="20"/>
        <end position="40"/>
    </location>
</feature>
<dbReference type="Proteomes" id="UP000580250">
    <property type="component" value="Unassembled WGS sequence"/>
</dbReference>
<feature type="transmembrane region" description="Helical" evidence="1">
    <location>
        <begin position="52"/>
        <end position="70"/>
    </location>
</feature>
<sequence length="194" mass="22997">MSLIFWPITDQADVDSEEDWVCCGIMHAFFGSMLFMFGELTKFPTMLFIYKYIYEFSILPTGFFKVVFINDELIQWIMFITVLPGIVAYLRILLCLYSHVCAEWHHKLAIICMAIYFIRTLLFTLYALIITINAFQLIWGKGFIDGFQQAATYAIWLTITFDYAIGSYLSYLSLDFMILRYRQPFLFKKYLFKF</sequence>
<dbReference type="AlphaFoldDB" id="A0A6V7VJ08"/>
<protein>
    <submittedName>
        <fullName evidence="2">Uncharacterized protein</fullName>
    </submittedName>
</protein>
<name>A0A6V7VJ08_MELEN</name>
<evidence type="ECO:0000313" key="2">
    <source>
        <dbReference type="EMBL" id="CAD2174388.1"/>
    </source>
</evidence>
<evidence type="ECO:0000313" key="3">
    <source>
        <dbReference type="Proteomes" id="UP000580250"/>
    </source>
</evidence>
<gene>
    <name evidence="2" type="ORF">MENT_LOCUS26045</name>
</gene>
<feature type="transmembrane region" description="Helical" evidence="1">
    <location>
        <begin position="108"/>
        <end position="135"/>
    </location>
</feature>
<dbReference type="OrthoDB" id="5885522at2759"/>
<reference evidence="2 3" key="1">
    <citation type="submission" date="2020-08" db="EMBL/GenBank/DDBJ databases">
        <authorList>
            <person name="Koutsovoulos G."/>
            <person name="Danchin GJ E."/>
        </authorList>
    </citation>
    <scope>NUCLEOTIDE SEQUENCE [LARGE SCALE GENOMIC DNA]</scope>
</reference>
<keyword evidence="1" id="KW-1133">Transmembrane helix</keyword>
<organism evidence="2 3">
    <name type="scientific">Meloidogyne enterolobii</name>
    <name type="common">Root-knot nematode worm</name>
    <name type="synonym">Meloidogyne mayaguensis</name>
    <dbReference type="NCBI Taxonomy" id="390850"/>
    <lineage>
        <taxon>Eukaryota</taxon>
        <taxon>Metazoa</taxon>
        <taxon>Ecdysozoa</taxon>
        <taxon>Nematoda</taxon>
        <taxon>Chromadorea</taxon>
        <taxon>Rhabditida</taxon>
        <taxon>Tylenchina</taxon>
        <taxon>Tylenchomorpha</taxon>
        <taxon>Tylenchoidea</taxon>
        <taxon>Meloidogynidae</taxon>
        <taxon>Meloidogyninae</taxon>
        <taxon>Meloidogyne</taxon>
    </lineage>
</organism>
<keyword evidence="1" id="KW-0472">Membrane</keyword>
<dbReference type="EMBL" id="CAJEWN010000234">
    <property type="protein sequence ID" value="CAD2174388.1"/>
    <property type="molecule type" value="Genomic_DNA"/>
</dbReference>
<comment type="caution">
    <text evidence="2">The sequence shown here is derived from an EMBL/GenBank/DDBJ whole genome shotgun (WGS) entry which is preliminary data.</text>
</comment>
<proteinExistence type="predicted"/>
<evidence type="ECO:0000256" key="1">
    <source>
        <dbReference type="SAM" id="Phobius"/>
    </source>
</evidence>
<feature type="transmembrane region" description="Helical" evidence="1">
    <location>
        <begin position="76"/>
        <end position="96"/>
    </location>
</feature>
<keyword evidence="1" id="KW-0812">Transmembrane</keyword>